<dbReference type="SUPFAM" id="SSF55729">
    <property type="entry name" value="Acyl-CoA N-acyltransferases (Nat)"/>
    <property type="match status" value="1"/>
</dbReference>
<dbReference type="PROSITE" id="PS51186">
    <property type="entry name" value="GNAT"/>
    <property type="match status" value="1"/>
</dbReference>
<dbReference type="RefSeq" id="WP_377944961.1">
    <property type="nucleotide sequence ID" value="NZ_JBHUCX010000083.1"/>
</dbReference>
<gene>
    <name evidence="2" type="ORF">ACFSB2_20460</name>
</gene>
<dbReference type="InterPro" id="IPR000182">
    <property type="entry name" value="GNAT_dom"/>
</dbReference>
<feature type="domain" description="N-acetyltransferase" evidence="1">
    <location>
        <begin position="6"/>
        <end position="159"/>
    </location>
</feature>
<keyword evidence="3" id="KW-1185">Reference proteome</keyword>
<reference evidence="3" key="1">
    <citation type="journal article" date="2019" name="Int. J. Syst. Evol. Microbiol.">
        <title>The Global Catalogue of Microorganisms (GCM) 10K type strain sequencing project: providing services to taxonomists for standard genome sequencing and annotation.</title>
        <authorList>
            <consortium name="The Broad Institute Genomics Platform"/>
            <consortium name="The Broad Institute Genome Sequencing Center for Infectious Disease"/>
            <person name="Wu L."/>
            <person name="Ma J."/>
        </authorList>
    </citation>
    <scope>NUCLEOTIDE SEQUENCE [LARGE SCALE GENOMIC DNA]</scope>
    <source>
        <strain evidence="3">CGMCC 1.12286</strain>
    </source>
</reference>
<organism evidence="2 3">
    <name type="scientific">Alicyclobacillus fodiniaquatilis</name>
    <dbReference type="NCBI Taxonomy" id="1661150"/>
    <lineage>
        <taxon>Bacteria</taxon>
        <taxon>Bacillati</taxon>
        <taxon>Bacillota</taxon>
        <taxon>Bacilli</taxon>
        <taxon>Bacillales</taxon>
        <taxon>Alicyclobacillaceae</taxon>
        <taxon>Alicyclobacillus</taxon>
    </lineage>
</organism>
<dbReference type="CDD" id="cd04301">
    <property type="entry name" value="NAT_SF"/>
    <property type="match status" value="1"/>
</dbReference>
<evidence type="ECO:0000313" key="2">
    <source>
        <dbReference type="EMBL" id="MFD1677051.1"/>
    </source>
</evidence>
<name>A0ABW4JKX0_9BACL</name>
<proteinExistence type="predicted"/>
<dbReference type="InterPro" id="IPR016181">
    <property type="entry name" value="Acyl_CoA_acyltransferase"/>
</dbReference>
<protein>
    <recommendedName>
        <fullName evidence="1">N-acetyltransferase domain-containing protein</fullName>
    </recommendedName>
</protein>
<dbReference type="Gene3D" id="3.40.630.30">
    <property type="match status" value="1"/>
</dbReference>
<comment type="caution">
    <text evidence="2">The sequence shown here is derived from an EMBL/GenBank/DDBJ whole genome shotgun (WGS) entry which is preliminary data.</text>
</comment>
<accession>A0ABW4JKX0</accession>
<dbReference type="EMBL" id="JBHUCX010000083">
    <property type="protein sequence ID" value="MFD1677051.1"/>
    <property type="molecule type" value="Genomic_DNA"/>
</dbReference>
<sequence>MLENQVQIRALREEDDYQVILNLLNQTIKVLHPNTQMSFNGHTPEYLKEQFCDSATGFVAERNGEIIAFMGVQLSEETHNASLMYGVTEPDVGILAELLAQCSALVRAKGGTKIILRSYLDFGQIRNQMITLWERLGFVADEYVYTSTNMDVRKWAAPDDLDLSGVEPVIPITEMKLKEIHTMLVEDGQASAASMFQSVYLQDEPIDRRDHVILSFKPDGAEHIAGAAYYKVVSGAQGCNALAFGIYFRVNRDVSRSEKRRFLQATLQSMKQLEIQRAVSRITFKDADVFAAMAAEGFYSITAQVHSINLTLWLN</sequence>
<evidence type="ECO:0000313" key="3">
    <source>
        <dbReference type="Proteomes" id="UP001597079"/>
    </source>
</evidence>
<evidence type="ECO:0000259" key="1">
    <source>
        <dbReference type="PROSITE" id="PS51186"/>
    </source>
</evidence>
<dbReference type="Proteomes" id="UP001597079">
    <property type="component" value="Unassembled WGS sequence"/>
</dbReference>